<keyword evidence="2" id="KW-1185">Reference proteome</keyword>
<name>M1DBN2_SOLTU</name>
<dbReference type="HOGENOM" id="CLU_1672351_0_0_1"/>
<protein>
    <submittedName>
        <fullName evidence="1">Uncharacterized protein</fullName>
    </submittedName>
</protein>
<sequence length="158" mass="17711">MQYDENEFLYHTSHSRSEIAEWNIDELAEHQMGASHGGQPRPMGLVLGLSTQVCPEVQEPRPDQRTAGQTTVHSLASMVQDRNKGELQVAIHGPPGRAVGHLWSVGCTCNFWKYVGLVCLGYGVVHKTSEKVIDKYNKIAQEKKEWQILLEASQIEVD</sequence>
<evidence type="ECO:0000313" key="1">
    <source>
        <dbReference type="EnsemblPlants" id="PGSC0003DMT400086398"/>
    </source>
</evidence>
<reference evidence="1" key="2">
    <citation type="submission" date="2015-06" db="UniProtKB">
        <authorList>
            <consortium name="EnsemblPlants"/>
        </authorList>
    </citation>
    <scope>IDENTIFICATION</scope>
    <source>
        <strain evidence="1">DM1-3 516 R44</strain>
    </source>
</reference>
<dbReference type="InParanoid" id="M1DBN2"/>
<organism evidence="1 2">
    <name type="scientific">Solanum tuberosum</name>
    <name type="common">Potato</name>
    <dbReference type="NCBI Taxonomy" id="4113"/>
    <lineage>
        <taxon>Eukaryota</taxon>
        <taxon>Viridiplantae</taxon>
        <taxon>Streptophyta</taxon>
        <taxon>Embryophyta</taxon>
        <taxon>Tracheophyta</taxon>
        <taxon>Spermatophyta</taxon>
        <taxon>Magnoliopsida</taxon>
        <taxon>eudicotyledons</taxon>
        <taxon>Gunneridae</taxon>
        <taxon>Pentapetalae</taxon>
        <taxon>asterids</taxon>
        <taxon>lamiids</taxon>
        <taxon>Solanales</taxon>
        <taxon>Solanaceae</taxon>
        <taxon>Solanoideae</taxon>
        <taxon>Solaneae</taxon>
        <taxon>Solanum</taxon>
    </lineage>
</organism>
<dbReference type="Proteomes" id="UP000011115">
    <property type="component" value="Unassembled WGS sequence"/>
</dbReference>
<dbReference type="Gramene" id="PGSC0003DMT400085359">
    <property type="protein sequence ID" value="PGSC0003DMT400085359"/>
    <property type="gene ID" value="PGSC0003DMG400034930"/>
</dbReference>
<dbReference type="PaxDb" id="4113-PGSC0003DMT400085359"/>
<dbReference type="Gramene" id="PGSC0003DMT400086398">
    <property type="protein sequence ID" value="PGSC0003DMT400086398"/>
    <property type="gene ID" value="PGSC0003DMG400035969"/>
</dbReference>
<accession>M1DBN2</accession>
<reference evidence="2" key="1">
    <citation type="journal article" date="2011" name="Nature">
        <title>Genome sequence and analysis of the tuber crop potato.</title>
        <authorList>
            <consortium name="The Potato Genome Sequencing Consortium"/>
        </authorList>
    </citation>
    <scope>NUCLEOTIDE SEQUENCE [LARGE SCALE GENOMIC DNA]</scope>
    <source>
        <strain evidence="2">cv. DM1-3 516 R44</strain>
    </source>
</reference>
<proteinExistence type="predicted"/>
<dbReference type="AlphaFoldDB" id="M1DBN2"/>
<evidence type="ECO:0000313" key="2">
    <source>
        <dbReference type="Proteomes" id="UP000011115"/>
    </source>
</evidence>
<dbReference type="EnsemblPlants" id="PGSC0003DMT400086398">
    <property type="protein sequence ID" value="PGSC0003DMT400086398"/>
    <property type="gene ID" value="PGSC0003DMG400035969"/>
</dbReference>
<dbReference type="EnsemblPlants" id="PGSC0003DMT400085359">
    <property type="protein sequence ID" value="PGSC0003DMT400085359"/>
    <property type="gene ID" value="PGSC0003DMG400034930"/>
</dbReference>